<dbReference type="InterPro" id="IPR018957">
    <property type="entry name" value="Znf_C3HC4_RING-type"/>
</dbReference>
<dbReference type="InterPro" id="IPR001841">
    <property type="entry name" value="Znf_RING"/>
</dbReference>
<keyword evidence="8" id="KW-1185">Reference proteome</keyword>
<dbReference type="PANTHER" id="PTHR23327:SF51">
    <property type="entry name" value="TRANSCRIPTIONAL REGULATOR OF YEAST FORM ADHERENCE 3"/>
    <property type="match status" value="1"/>
</dbReference>
<evidence type="ECO:0000256" key="2">
    <source>
        <dbReference type="ARBA" id="ARBA00022771"/>
    </source>
</evidence>
<evidence type="ECO:0000259" key="6">
    <source>
        <dbReference type="PROSITE" id="PS51382"/>
    </source>
</evidence>
<evidence type="ECO:0000256" key="1">
    <source>
        <dbReference type="ARBA" id="ARBA00022723"/>
    </source>
</evidence>
<evidence type="ECO:0000313" key="7">
    <source>
        <dbReference type="EMBL" id="KIY63422.1"/>
    </source>
</evidence>
<dbReference type="Pfam" id="PF03105">
    <property type="entry name" value="SPX"/>
    <property type="match status" value="1"/>
</dbReference>
<dbReference type="SUPFAM" id="SSF57850">
    <property type="entry name" value="RING/U-box"/>
    <property type="match status" value="1"/>
</dbReference>
<evidence type="ECO:0008006" key="9">
    <source>
        <dbReference type="Google" id="ProtNLM"/>
    </source>
</evidence>
<feature type="domain" description="RING-type" evidence="5">
    <location>
        <begin position="374"/>
        <end position="413"/>
    </location>
</feature>
<dbReference type="InterPro" id="IPR004331">
    <property type="entry name" value="SPX_dom"/>
</dbReference>
<dbReference type="PANTHER" id="PTHR23327">
    <property type="entry name" value="RING FINGER PROTEIN 127"/>
    <property type="match status" value="1"/>
</dbReference>
<dbReference type="STRING" id="1314674.A0A0D7AYX8"/>
<keyword evidence="3" id="KW-0862">Zinc</keyword>
<dbReference type="PROSITE" id="PS51382">
    <property type="entry name" value="SPX"/>
    <property type="match status" value="1"/>
</dbReference>
<dbReference type="EMBL" id="KN880697">
    <property type="protein sequence ID" value="KIY63422.1"/>
    <property type="molecule type" value="Genomic_DNA"/>
</dbReference>
<organism evidence="7 8">
    <name type="scientific">Cylindrobasidium torrendii FP15055 ss-10</name>
    <dbReference type="NCBI Taxonomy" id="1314674"/>
    <lineage>
        <taxon>Eukaryota</taxon>
        <taxon>Fungi</taxon>
        <taxon>Dikarya</taxon>
        <taxon>Basidiomycota</taxon>
        <taxon>Agaricomycotina</taxon>
        <taxon>Agaricomycetes</taxon>
        <taxon>Agaricomycetidae</taxon>
        <taxon>Agaricales</taxon>
        <taxon>Marasmiineae</taxon>
        <taxon>Physalacriaceae</taxon>
        <taxon>Cylindrobasidium</taxon>
    </lineage>
</organism>
<evidence type="ECO:0000256" key="3">
    <source>
        <dbReference type="ARBA" id="ARBA00022833"/>
    </source>
</evidence>
<evidence type="ECO:0000256" key="4">
    <source>
        <dbReference type="PROSITE-ProRule" id="PRU00175"/>
    </source>
</evidence>
<accession>A0A0D7AYX8</accession>
<dbReference type="SMART" id="SM00184">
    <property type="entry name" value="RING"/>
    <property type="match status" value="1"/>
</dbReference>
<feature type="domain" description="SPX" evidence="6">
    <location>
        <begin position="1"/>
        <end position="335"/>
    </location>
</feature>
<protein>
    <recommendedName>
        <fullName evidence="9">RING-14 protein</fullName>
    </recommendedName>
</protein>
<dbReference type="PROSITE" id="PS00518">
    <property type="entry name" value="ZF_RING_1"/>
    <property type="match status" value="1"/>
</dbReference>
<dbReference type="Pfam" id="PF00097">
    <property type="entry name" value="zf-C3HC4"/>
    <property type="match status" value="1"/>
</dbReference>
<dbReference type="OrthoDB" id="5588846at2759"/>
<reference evidence="7 8" key="1">
    <citation type="journal article" date="2015" name="Fungal Genet. Biol.">
        <title>Evolution of novel wood decay mechanisms in Agaricales revealed by the genome sequences of Fistulina hepatica and Cylindrobasidium torrendii.</title>
        <authorList>
            <person name="Floudas D."/>
            <person name="Held B.W."/>
            <person name="Riley R."/>
            <person name="Nagy L.G."/>
            <person name="Koehler G."/>
            <person name="Ransdell A.S."/>
            <person name="Younus H."/>
            <person name="Chow J."/>
            <person name="Chiniquy J."/>
            <person name="Lipzen A."/>
            <person name="Tritt A."/>
            <person name="Sun H."/>
            <person name="Haridas S."/>
            <person name="LaButti K."/>
            <person name="Ohm R.A."/>
            <person name="Kues U."/>
            <person name="Blanchette R.A."/>
            <person name="Grigoriev I.V."/>
            <person name="Minto R.E."/>
            <person name="Hibbett D.S."/>
        </authorList>
    </citation>
    <scope>NUCLEOTIDE SEQUENCE [LARGE SCALE GENOMIC DNA]</scope>
    <source>
        <strain evidence="7 8">FP15055 ss-10</strain>
    </source>
</reference>
<dbReference type="PROSITE" id="PS50089">
    <property type="entry name" value="ZF_RING_2"/>
    <property type="match status" value="1"/>
</dbReference>
<evidence type="ECO:0000313" key="8">
    <source>
        <dbReference type="Proteomes" id="UP000054007"/>
    </source>
</evidence>
<evidence type="ECO:0000259" key="5">
    <source>
        <dbReference type="PROSITE" id="PS50089"/>
    </source>
</evidence>
<proteinExistence type="predicted"/>
<dbReference type="Gene3D" id="3.30.40.10">
    <property type="entry name" value="Zinc/RING finger domain, C3HC4 (zinc finger)"/>
    <property type="match status" value="1"/>
</dbReference>
<dbReference type="Proteomes" id="UP000054007">
    <property type="component" value="Unassembled WGS sequence"/>
</dbReference>
<name>A0A0D7AYX8_9AGAR</name>
<dbReference type="InterPro" id="IPR013083">
    <property type="entry name" value="Znf_RING/FYVE/PHD"/>
</dbReference>
<dbReference type="InterPro" id="IPR017907">
    <property type="entry name" value="Znf_RING_CS"/>
</dbReference>
<sequence length="471" mass="53189">MHFSKTYAQLLEALPPELRENAVQYRQLKKLIHKIVLELATLGLTPRDLQELLNAHNQDAEKMSRVLPDGYSVVYELNEESNRIEPCLRFTVTVPDERNRIEEIQQIPPDAETPADTPPEDGAVSRSLLAALEQRRAEVDTGVTSTSHEIVIPLVSDSAFFDVLSSTLESISRHLLVVQQQFNETLKQLSRAIASSARPASESSTAFKPYSVLKDPGTIHAPPRIHNTDLNAWREIFQLYVEAEVFESMQEQSRGEWDMEETEQRLTKFAERVTTRGLTALKFPESRAALNSFLELNIFILNIKKFQVANSEATRKILKKHAKRTALALPSTISGHERLALITHSNSVTLPRALVQAISEILLPVVPPLDDYACLICTAIAFKPIRLTCGHLFCVRCLVKMQKRGQGSCPMCRAPTVLRADRSNVDWALLNFMQDWFPEEAREKLKQNEKEAAEEELRELGIDPAQTCMVM</sequence>
<keyword evidence="1" id="KW-0479">Metal-binding</keyword>
<keyword evidence="2 4" id="KW-0863">Zinc-finger</keyword>
<dbReference type="AlphaFoldDB" id="A0A0D7AYX8"/>
<dbReference type="GO" id="GO:0008270">
    <property type="term" value="F:zinc ion binding"/>
    <property type="evidence" value="ECO:0007669"/>
    <property type="project" value="UniProtKB-KW"/>
</dbReference>
<gene>
    <name evidence="7" type="ORF">CYLTODRAFT_382302</name>
</gene>